<dbReference type="EC" id="7.-.-.-" evidence="8"/>
<comment type="cofactor">
    <cofactor evidence="8">
        <name>[4Fe-4S] cluster</name>
        <dbReference type="ChEBI" id="CHEBI:49883"/>
    </cofactor>
    <text evidence="8">Binds 2 [4Fe-4S] clusters per subunit.</text>
</comment>
<dbReference type="Gene3D" id="3.30.70.20">
    <property type="match status" value="1"/>
</dbReference>
<feature type="binding site" evidence="8">
    <location>
        <position position="423"/>
    </location>
    <ligand>
        <name>[4Fe-4S] cluster</name>
        <dbReference type="ChEBI" id="CHEBI:49883"/>
        <label>1</label>
    </ligand>
</feature>
<dbReference type="PROSITE" id="PS00198">
    <property type="entry name" value="4FE4S_FER_1"/>
    <property type="match status" value="1"/>
</dbReference>
<keyword evidence="8" id="KW-1278">Translocase</keyword>
<feature type="region of interest" description="Disordered" evidence="9">
    <location>
        <begin position="445"/>
        <end position="473"/>
    </location>
</feature>
<dbReference type="InterPro" id="IPR010208">
    <property type="entry name" value="Ion_transpt_RnfC/RsxC"/>
</dbReference>
<comment type="similarity">
    <text evidence="8">Belongs to the 4Fe4S bacterial-type ferredoxin family. RnfC subfamily.</text>
</comment>
<dbReference type="GO" id="GO:0051539">
    <property type="term" value="F:4 iron, 4 sulfur cluster binding"/>
    <property type="evidence" value="ECO:0007669"/>
    <property type="project" value="UniProtKB-KW"/>
</dbReference>
<dbReference type="OrthoDB" id="9767754at2"/>
<dbReference type="InterPro" id="IPR037225">
    <property type="entry name" value="Nuo51_FMN-bd_sf"/>
</dbReference>
<reference evidence="11" key="2">
    <citation type="submission" date="2015-01" db="EMBL/GenBank/DDBJ databases">
        <authorList>
            <person name="Xiang T."/>
            <person name="Song Y."/>
            <person name="Huang L."/>
            <person name="Wang B."/>
            <person name="Wu P."/>
        </authorList>
    </citation>
    <scope>NUCLEOTIDE SEQUENCE [LARGE SCALE GENOMIC DNA]</scope>
    <source>
        <strain evidence="11">V1</strain>
    </source>
</reference>
<feature type="domain" description="4Fe-4S ferredoxin-type" evidence="10">
    <location>
        <begin position="404"/>
        <end position="435"/>
    </location>
</feature>
<evidence type="ECO:0000256" key="7">
    <source>
        <dbReference type="ARBA" id="ARBA00023014"/>
    </source>
</evidence>
<dbReference type="GeneID" id="57754070"/>
<dbReference type="RefSeq" id="WP_044634452.1">
    <property type="nucleotide sequence ID" value="NZ_CDNC01000007.1"/>
</dbReference>
<dbReference type="EMBL" id="CDNC01000007">
    <property type="protein sequence ID" value="CEM61181.1"/>
    <property type="molecule type" value="Genomic_DNA"/>
</dbReference>
<evidence type="ECO:0000259" key="10">
    <source>
        <dbReference type="PROSITE" id="PS51379"/>
    </source>
</evidence>
<dbReference type="EMBL" id="CP042817">
    <property type="protein sequence ID" value="QEJ98867.1"/>
    <property type="molecule type" value="Genomic_DNA"/>
</dbReference>
<dbReference type="InterPro" id="IPR017900">
    <property type="entry name" value="4Fe4S_Fe_S_CS"/>
</dbReference>
<feature type="domain" description="4Fe-4S ferredoxin-type" evidence="10">
    <location>
        <begin position="364"/>
        <end position="384"/>
    </location>
</feature>
<protein>
    <recommendedName>
        <fullName evidence="8">Ion-translocating oxidoreductase complex subunit C</fullName>
        <ecNumber evidence="8">7.-.-.-</ecNumber>
    </recommendedName>
    <alternativeName>
        <fullName evidence="8">Rnf electron transport complex subunit C</fullName>
    </alternativeName>
</protein>
<feature type="binding site" evidence="8">
    <location>
        <position position="413"/>
    </location>
    <ligand>
        <name>[4Fe-4S] cluster</name>
        <dbReference type="ChEBI" id="CHEBI:49883"/>
        <label>2</label>
    </ligand>
</feature>
<dbReference type="Gene3D" id="3.40.50.11540">
    <property type="entry name" value="NADH-ubiquinone oxidoreductase 51kDa subunit"/>
    <property type="match status" value="1"/>
</dbReference>
<dbReference type="Proteomes" id="UP000323594">
    <property type="component" value="Chromosome"/>
</dbReference>
<dbReference type="NCBIfam" id="NF003454">
    <property type="entry name" value="PRK05035.1"/>
    <property type="match status" value="1"/>
</dbReference>
<dbReference type="Proteomes" id="UP000042527">
    <property type="component" value="Unassembled WGS sequence"/>
</dbReference>
<dbReference type="SUPFAM" id="SSF51230">
    <property type="entry name" value="Single hybrid motif"/>
    <property type="match status" value="1"/>
</dbReference>
<dbReference type="Pfam" id="PF13375">
    <property type="entry name" value="RnfC_N"/>
    <property type="match status" value="1"/>
</dbReference>
<keyword evidence="3 8" id="KW-0479">Metal-binding</keyword>
<dbReference type="GO" id="GO:0009055">
    <property type="term" value="F:electron transfer activity"/>
    <property type="evidence" value="ECO:0007669"/>
    <property type="project" value="InterPro"/>
</dbReference>
<feature type="binding site" evidence="8">
    <location>
        <position position="384"/>
    </location>
    <ligand>
        <name>[4Fe-4S] cluster</name>
        <dbReference type="ChEBI" id="CHEBI:49883"/>
        <label>2</label>
    </ligand>
</feature>
<feature type="binding site" evidence="8">
    <location>
        <position position="380"/>
    </location>
    <ligand>
        <name>[4Fe-4S] cluster</name>
        <dbReference type="ChEBI" id="CHEBI:49883"/>
        <label>1</label>
    </ligand>
</feature>
<keyword evidence="1 8" id="KW-0813">Transport</keyword>
<keyword evidence="2 8" id="KW-0004">4Fe-4S</keyword>
<dbReference type="Gene3D" id="2.40.50.100">
    <property type="match status" value="1"/>
</dbReference>
<comment type="function">
    <text evidence="8">Part of a membrane-bound complex that couples electron transfer with translocation of ions across the membrane.</text>
</comment>
<evidence type="ECO:0000256" key="1">
    <source>
        <dbReference type="ARBA" id="ARBA00022448"/>
    </source>
</evidence>
<dbReference type="GO" id="GO:0022900">
    <property type="term" value="P:electron transport chain"/>
    <property type="evidence" value="ECO:0007669"/>
    <property type="project" value="UniProtKB-UniRule"/>
</dbReference>
<feature type="compositionally biased region" description="Basic and acidic residues" evidence="9">
    <location>
        <begin position="445"/>
        <end position="455"/>
    </location>
</feature>
<reference evidence="13" key="1">
    <citation type="submission" date="2015-01" db="EMBL/GenBank/DDBJ databases">
        <authorList>
            <person name="Manzoor Shahid"/>
            <person name="Zubair Saima"/>
        </authorList>
    </citation>
    <scope>NUCLEOTIDE SEQUENCE [LARGE SCALE GENOMIC DNA]</scope>
    <source>
        <strain evidence="13">V1</strain>
    </source>
</reference>
<dbReference type="GO" id="GO:0005886">
    <property type="term" value="C:plasma membrane"/>
    <property type="evidence" value="ECO:0007669"/>
    <property type="project" value="UniProtKB-SubCell"/>
</dbReference>
<dbReference type="HAMAP" id="MF_00461">
    <property type="entry name" value="RsxC_RnfC"/>
    <property type="match status" value="1"/>
</dbReference>
<organism evidence="11 13">
    <name type="scientific">Treponema phagedenis</name>
    <dbReference type="NCBI Taxonomy" id="162"/>
    <lineage>
        <taxon>Bacteria</taxon>
        <taxon>Pseudomonadati</taxon>
        <taxon>Spirochaetota</taxon>
        <taxon>Spirochaetia</taxon>
        <taxon>Spirochaetales</taxon>
        <taxon>Treponemataceae</taxon>
        <taxon>Treponema</taxon>
    </lineage>
</organism>
<comment type="subunit">
    <text evidence="8">The complex is composed of six subunits: RnfA, RnfB, RnfC, RnfD, RnfE and RnfG.</text>
</comment>
<keyword evidence="4 8" id="KW-0677">Repeat</keyword>
<keyword evidence="8" id="KW-1003">Cell membrane</keyword>
<dbReference type="InterPro" id="IPR026902">
    <property type="entry name" value="RnfC_N"/>
</dbReference>
<reference evidence="12 14" key="3">
    <citation type="submission" date="2019-08" db="EMBL/GenBank/DDBJ databases">
        <authorList>
            <person name="Kuhnert P."/>
        </authorList>
    </citation>
    <scope>NUCLEOTIDE SEQUENCE [LARGE SCALE GENOMIC DNA]</scope>
    <source>
        <strain evidence="12 14">B36.5</strain>
    </source>
</reference>
<keyword evidence="13" id="KW-1185">Reference proteome</keyword>
<dbReference type="InterPro" id="IPR017896">
    <property type="entry name" value="4Fe4S_Fe-S-bd"/>
</dbReference>
<evidence type="ECO:0000256" key="5">
    <source>
        <dbReference type="ARBA" id="ARBA00022982"/>
    </source>
</evidence>
<evidence type="ECO:0000256" key="4">
    <source>
        <dbReference type="ARBA" id="ARBA00022737"/>
    </source>
</evidence>
<dbReference type="Pfam" id="PF01512">
    <property type="entry name" value="Complex1_51K"/>
    <property type="match status" value="1"/>
</dbReference>
<sequence length="473" mass="50969">MSIKSFKGGVHPPEKKDVPASDAFVQVFPSTKTVWIPVSQSAVPNNPIVKVGDSVARGQKIAESEHKMSVPVHSSVSGTVKKIENHLVLGNTEMPCIMIQIDEENREEFLPPLDPFSCTKEEAIARIRDCGICGMGGAAFPTHIKLSPPPNTKIEYVLANGAECEPYLTTDAATMYHSADDIVDGLSIVMHILSASKGIIVLEDNKTDLVPFLEKALAKLKDRPDTSGSFDISIQLCKTKYPQGGEKNLVEVATGRQIPSGGLPFSIGCAIQNVGTLKAVSEAFRLGKPLIDRPFTVSGDACKKPFNGVAPIGTCVGDLIPEPIELDTGIIKIISGGPMMGMSMKNADFPIQKNTSGILFLTEKEASLDQESPCIRCGRCIGVCSCRLTPVLMVGALKAHNYDMAVRCGLLDCVECGTCSYICPARVQLVQWIKIGKRAVIAERKKQKEKEEAKKRKEAKMQVATAESTEGAK</sequence>
<evidence type="ECO:0000256" key="6">
    <source>
        <dbReference type="ARBA" id="ARBA00023004"/>
    </source>
</evidence>
<dbReference type="PANTHER" id="PTHR43034:SF2">
    <property type="entry name" value="ION-TRANSLOCATING OXIDOREDUCTASE COMPLEX SUBUNIT C"/>
    <property type="match status" value="1"/>
</dbReference>
<evidence type="ECO:0000313" key="12">
    <source>
        <dbReference type="EMBL" id="QEJ98867.1"/>
    </source>
</evidence>
<evidence type="ECO:0000256" key="9">
    <source>
        <dbReference type="SAM" id="MobiDB-lite"/>
    </source>
</evidence>
<comment type="subcellular location">
    <subcellularLocation>
        <location evidence="8">Cell membrane</location>
        <topology evidence="8">Peripheral membrane protein</topology>
    </subcellularLocation>
</comment>
<dbReference type="SUPFAM" id="SSF46548">
    <property type="entry name" value="alpha-helical ferredoxin"/>
    <property type="match status" value="1"/>
</dbReference>
<dbReference type="AlphaFoldDB" id="A0A0B7GX01"/>
<dbReference type="InterPro" id="IPR011053">
    <property type="entry name" value="Single_hybrid_motif"/>
</dbReference>
<feature type="binding site" evidence="8">
    <location>
        <position position="416"/>
    </location>
    <ligand>
        <name>[4Fe-4S] cluster</name>
        <dbReference type="ChEBI" id="CHEBI:49883"/>
        <label>2</label>
    </ligand>
</feature>
<dbReference type="PROSITE" id="PS51379">
    <property type="entry name" value="4FE4S_FER_2"/>
    <property type="match status" value="2"/>
</dbReference>
<keyword evidence="5 8" id="KW-0249">Electron transport</keyword>
<dbReference type="GO" id="GO:0046872">
    <property type="term" value="F:metal ion binding"/>
    <property type="evidence" value="ECO:0007669"/>
    <property type="project" value="UniProtKB-KW"/>
</dbReference>
<evidence type="ECO:0000256" key="3">
    <source>
        <dbReference type="ARBA" id="ARBA00022723"/>
    </source>
</evidence>
<feature type="binding site" evidence="8">
    <location>
        <position position="419"/>
    </location>
    <ligand>
        <name>[4Fe-4S] cluster</name>
        <dbReference type="ChEBI" id="CHEBI:49883"/>
        <label>2</label>
    </ligand>
</feature>
<dbReference type="PANTHER" id="PTHR43034">
    <property type="entry name" value="ION-TRANSLOCATING OXIDOREDUCTASE COMPLEX SUBUNIT C"/>
    <property type="match status" value="1"/>
</dbReference>
<evidence type="ECO:0000313" key="13">
    <source>
        <dbReference type="Proteomes" id="UP000042527"/>
    </source>
</evidence>
<feature type="binding site" evidence="8">
    <location>
        <position position="377"/>
    </location>
    <ligand>
        <name>[4Fe-4S] cluster</name>
        <dbReference type="ChEBI" id="CHEBI:49883"/>
        <label>1</label>
    </ligand>
</feature>
<feature type="binding site" evidence="8">
    <location>
        <position position="374"/>
    </location>
    <ligand>
        <name>[4Fe-4S] cluster</name>
        <dbReference type="ChEBI" id="CHEBI:49883"/>
        <label>1</label>
    </ligand>
</feature>
<keyword evidence="8" id="KW-0472">Membrane</keyword>
<gene>
    <name evidence="8 11" type="primary">rnfC</name>
    <name evidence="12" type="synonym">rsxC</name>
    <name evidence="12" type="ORF">FUT82_13255</name>
    <name evidence="11" type="ORF">TPHV1_150063</name>
</gene>
<dbReference type="InterPro" id="IPR011538">
    <property type="entry name" value="Nuo51_FMN-bd"/>
</dbReference>
<evidence type="ECO:0000313" key="14">
    <source>
        <dbReference type="Proteomes" id="UP000323594"/>
    </source>
</evidence>
<dbReference type="SUPFAM" id="SSF142019">
    <property type="entry name" value="Nqo1 FMN-binding domain-like"/>
    <property type="match status" value="1"/>
</dbReference>
<keyword evidence="7 8" id="KW-0411">Iron-sulfur</keyword>
<proteinExistence type="inferred from homology"/>
<accession>A0A0B7GX01</accession>
<name>A0A0B7GX01_TREPH</name>
<evidence type="ECO:0000256" key="8">
    <source>
        <dbReference type="HAMAP-Rule" id="MF_00461"/>
    </source>
</evidence>
<keyword evidence="6 8" id="KW-0408">Iron</keyword>
<dbReference type="NCBIfam" id="TIGR01945">
    <property type="entry name" value="rnfC"/>
    <property type="match status" value="1"/>
</dbReference>
<evidence type="ECO:0000256" key="2">
    <source>
        <dbReference type="ARBA" id="ARBA00022485"/>
    </source>
</evidence>
<evidence type="ECO:0000313" key="11">
    <source>
        <dbReference type="EMBL" id="CEM61181.1"/>
    </source>
</evidence>